<proteinExistence type="predicted"/>
<name>W6R4R1_PENRF</name>
<evidence type="ECO:0000313" key="1">
    <source>
        <dbReference type="EMBL" id="CDM36797.1"/>
    </source>
</evidence>
<reference evidence="1" key="1">
    <citation type="journal article" date="2014" name="Nat. Commun.">
        <title>Multiple recent horizontal transfers of a large genomic region in cheese making fungi.</title>
        <authorList>
            <person name="Cheeseman K."/>
            <person name="Ropars J."/>
            <person name="Renault P."/>
            <person name="Dupont J."/>
            <person name="Gouzy J."/>
            <person name="Branca A."/>
            <person name="Abraham A.L."/>
            <person name="Ceppi M."/>
            <person name="Conseiller E."/>
            <person name="Debuchy R."/>
            <person name="Malagnac F."/>
            <person name="Goarin A."/>
            <person name="Silar P."/>
            <person name="Lacoste S."/>
            <person name="Sallet E."/>
            <person name="Bensimon A."/>
            <person name="Giraud T."/>
            <person name="Brygoo Y."/>
        </authorList>
    </citation>
    <scope>NUCLEOTIDE SEQUENCE [LARGE SCALE GENOMIC DNA]</scope>
    <source>
        <strain evidence="1">FM164</strain>
    </source>
</reference>
<accession>W6R4R1</accession>
<dbReference type="EMBL" id="HG792019">
    <property type="protein sequence ID" value="CDM36797.1"/>
    <property type="molecule type" value="Genomic_DNA"/>
</dbReference>
<sequence>MEHIEKFDLSKALPAISHPYEVSGEERIKKLEGYLKDESIKSQWSNIQFVINMYKTEKLRFLLRPPNGRSIYVCDGQVYHSLPDLEELWIDQCGLR</sequence>
<gene>
    <name evidence="1" type="ORF">PROQFM164_S05g000630</name>
</gene>
<dbReference type="AlphaFoldDB" id="W6R4R1"/>
<dbReference type="Proteomes" id="UP000030686">
    <property type="component" value="Unassembled WGS sequence"/>
</dbReference>
<keyword evidence="2" id="KW-1185">Reference proteome</keyword>
<organism evidence="1 2">
    <name type="scientific">Penicillium roqueforti (strain FM164)</name>
    <dbReference type="NCBI Taxonomy" id="1365484"/>
    <lineage>
        <taxon>Eukaryota</taxon>
        <taxon>Fungi</taxon>
        <taxon>Dikarya</taxon>
        <taxon>Ascomycota</taxon>
        <taxon>Pezizomycotina</taxon>
        <taxon>Eurotiomycetes</taxon>
        <taxon>Eurotiomycetidae</taxon>
        <taxon>Eurotiales</taxon>
        <taxon>Aspergillaceae</taxon>
        <taxon>Penicillium</taxon>
    </lineage>
</organism>
<protein>
    <submittedName>
        <fullName evidence="1">Uncharacterized protein</fullName>
    </submittedName>
</protein>
<evidence type="ECO:0000313" key="2">
    <source>
        <dbReference type="Proteomes" id="UP000030686"/>
    </source>
</evidence>